<protein>
    <submittedName>
        <fullName evidence="2">Uncharacterized protein</fullName>
    </submittedName>
</protein>
<comment type="caution">
    <text evidence="2">The sequence shown here is derived from an EMBL/GenBank/DDBJ whole genome shotgun (WGS) entry which is preliminary data.</text>
</comment>
<gene>
    <name evidence="2" type="ORF">EYF80_023569</name>
</gene>
<proteinExistence type="predicted"/>
<feature type="compositionally biased region" description="Basic and acidic residues" evidence="1">
    <location>
        <begin position="88"/>
        <end position="99"/>
    </location>
</feature>
<evidence type="ECO:0000313" key="3">
    <source>
        <dbReference type="Proteomes" id="UP000314294"/>
    </source>
</evidence>
<name>A0A4Z2HL06_9TELE</name>
<accession>A0A4Z2HL06</accession>
<dbReference type="AlphaFoldDB" id="A0A4Z2HL06"/>
<reference evidence="2 3" key="1">
    <citation type="submission" date="2019-03" db="EMBL/GenBank/DDBJ databases">
        <title>First draft genome of Liparis tanakae, snailfish: a comprehensive survey of snailfish specific genes.</title>
        <authorList>
            <person name="Kim W."/>
            <person name="Song I."/>
            <person name="Jeong J.-H."/>
            <person name="Kim D."/>
            <person name="Kim S."/>
            <person name="Ryu S."/>
            <person name="Song J.Y."/>
            <person name="Lee S.K."/>
        </authorList>
    </citation>
    <scope>NUCLEOTIDE SEQUENCE [LARGE SCALE GENOMIC DNA]</scope>
    <source>
        <tissue evidence="2">Muscle</tissue>
    </source>
</reference>
<organism evidence="2 3">
    <name type="scientific">Liparis tanakae</name>
    <name type="common">Tanaka's snailfish</name>
    <dbReference type="NCBI Taxonomy" id="230148"/>
    <lineage>
        <taxon>Eukaryota</taxon>
        <taxon>Metazoa</taxon>
        <taxon>Chordata</taxon>
        <taxon>Craniata</taxon>
        <taxon>Vertebrata</taxon>
        <taxon>Euteleostomi</taxon>
        <taxon>Actinopterygii</taxon>
        <taxon>Neopterygii</taxon>
        <taxon>Teleostei</taxon>
        <taxon>Neoteleostei</taxon>
        <taxon>Acanthomorphata</taxon>
        <taxon>Eupercaria</taxon>
        <taxon>Perciformes</taxon>
        <taxon>Cottioidei</taxon>
        <taxon>Cottales</taxon>
        <taxon>Liparidae</taxon>
        <taxon>Liparis</taxon>
    </lineage>
</organism>
<feature type="region of interest" description="Disordered" evidence="1">
    <location>
        <begin position="65"/>
        <end position="99"/>
    </location>
</feature>
<keyword evidence="3" id="KW-1185">Reference proteome</keyword>
<dbReference type="Proteomes" id="UP000314294">
    <property type="component" value="Unassembled WGS sequence"/>
</dbReference>
<evidence type="ECO:0000313" key="2">
    <source>
        <dbReference type="EMBL" id="TNN66230.1"/>
    </source>
</evidence>
<sequence>MCASLAEGLQQMEGKRGKMEEEECFEGMLVYSDRRNQLKNPPSQTSHRVAKLFRNVKTNMEVGSHDKQAFHPPGSCLSKTKQGLGLGKEFEEQAEAHTD</sequence>
<feature type="region of interest" description="Disordered" evidence="1">
    <location>
        <begin position="1"/>
        <end position="20"/>
    </location>
</feature>
<dbReference type="EMBL" id="SRLO01000223">
    <property type="protein sequence ID" value="TNN66230.1"/>
    <property type="molecule type" value="Genomic_DNA"/>
</dbReference>
<evidence type="ECO:0000256" key="1">
    <source>
        <dbReference type="SAM" id="MobiDB-lite"/>
    </source>
</evidence>